<dbReference type="CDD" id="cd01949">
    <property type="entry name" value="GGDEF"/>
    <property type="match status" value="1"/>
</dbReference>
<feature type="domain" description="GGDEF" evidence="4">
    <location>
        <begin position="339"/>
        <end position="473"/>
    </location>
</feature>
<dbReference type="SUPFAM" id="SSF109604">
    <property type="entry name" value="HD-domain/PDEase-like"/>
    <property type="match status" value="1"/>
</dbReference>
<dbReference type="Pfam" id="PF08668">
    <property type="entry name" value="HDOD"/>
    <property type="match status" value="1"/>
</dbReference>
<protein>
    <recommendedName>
        <fullName evidence="1">diguanylate cyclase</fullName>
        <ecNumber evidence="1">2.7.7.65</ecNumber>
    </recommendedName>
</protein>
<dbReference type="InterPro" id="IPR050469">
    <property type="entry name" value="Diguanylate_Cyclase"/>
</dbReference>
<dbReference type="SMART" id="SM00267">
    <property type="entry name" value="GGDEF"/>
    <property type="match status" value="1"/>
</dbReference>
<keyword evidence="6" id="KW-0548">Nucleotidyltransferase</keyword>
<dbReference type="PANTHER" id="PTHR45138:SF9">
    <property type="entry name" value="DIGUANYLATE CYCLASE DGCM-RELATED"/>
    <property type="match status" value="1"/>
</dbReference>
<keyword evidence="7" id="KW-1185">Reference proteome</keyword>
<sequence>MIDREEMPSPPTVAVELLRLVGQPEVRIDEITRVISADPALATKLIDYCNSPLTLSTRRISSLHQAVTMLGLRTLRLLSLSFSLMDTRNDRGFPYEEFWRRSLGMAIASKRFAAVNGIEDEDECFLMGLVYHLGLMGIGVCYAEELSQRFGDRCVLDELTPKIEHDLSGTNRFELGACMLARWNFPDSMIGVLAKRNTSPETQDCFYATAERLAQLMLSGTTDLREVVGLRKYVCQNFGLAETQFDEMFNGMLNDWKGYQPLFNFDTIAFESLHDLEAQAKQSMVEISLSMERTIREMSHKHDELLQLAWIDGLTQLKNRTAFNNEVPEASQSYLRESQSFGLMIADIDHFKNFNDTFGHTAGDCILREVGHCLKRHLRKSDHVYRFGGEEFVLLVSNCEFESVMRVGERLRTAIEDLRVDYEDYQLCVTVSMGICWVDRGKHNSFEEIFETADACLFEAKRKGRNRCVVSTTESEPRRVVFEKNASPGPLTLESSTEPSCSPAAAR</sequence>
<dbReference type="SUPFAM" id="SSF55073">
    <property type="entry name" value="Nucleotide cyclase"/>
    <property type="match status" value="1"/>
</dbReference>
<organism evidence="6 7">
    <name type="scientific">Roseiconus lacunae</name>
    <dbReference type="NCBI Taxonomy" id="2605694"/>
    <lineage>
        <taxon>Bacteria</taxon>
        <taxon>Pseudomonadati</taxon>
        <taxon>Planctomycetota</taxon>
        <taxon>Planctomycetia</taxon>
        <taxon>Pirellulales</taxon>
        <taxon>Pirellulaceae</taxon>
        <taxon>Roseiconus</taxon>
    </lineage>
</organism>
<evidence type="ECO:0000259" key="5">
    <source>
        <dbReference type="PROSITE" id="PS51833"/>
    </source>
</evidence>
<evidence type="ECO:0000259" key="4">
    <source>
        <dbReference type="PROSITE" id="PS50887"/>
    </source>
</evidence>
<comment type="catalytic activity">
    <reaction evidence="2">
        <text>2 GTP = 3',3'-c-di-GMP + 2 diphosphate</text>
        <dbReference type="Rhea" id="RHEA:24898"/>
        <dbReference type="ChEBI" id="CHEBI:33019"/>
        <dbReference type="ChEBI" id="CHEBI:37565"/>
        <dbReference type="ChEBI" id="CHEBI:58805"/>
        <dbReference type="EC" id="2.7.7.65"/>
    </reaction>
</comment>
<evidence type="ECO:0000256" key="1">
    <source>
        <dbReference type="ARBA" id="ARBA00012528"/>
    </source>
</evidence>
<dbReference type="Gene3D" id="3.30.70.270">
    <property type="match status" value="1"/>
</dbReference>
<dbReference type="NCBIfam" id="TIGR00254">
    <property type="entry name" value="GGDEF"/>
    <property type="match status" value="1"/>
</dbReference>
<evidence type="ECO:0000256" key="2">
    <source>
        <dbReference type="ARBA" id="ARBA00034247"/>
    </source>
</evidence>
<accession>A0ABT7PLE0</accession>
<keyword evidence="6" id="KW-0808">Transferase</keyword>
<dbReference type="PANTHER" id="PTHR45138">
    <property type="entry name" value="REGULATORY COMPONENTS OF SENSORY TRANSDUCTION SYSTEM"/>
    <property type="match status" value="1"/>
</dbReference>
<dbReference type="PROSITE" id="PS51833">
    <property type="entry name" value="HDOD"/>
    <property type="match status" value="1"/>
</dbReference>
<dbReference type="Proteomes" id="UP001239462">
    <property type="component" value="Unassembled WGS sequence"/>
</dbReference>
<dbReference type="Pfam" id="PF00990">
    <property type="entry name" value="GGDEF"/>
    <property type="match status" value="1"/>
</dbReference>
<comment type="caution">
    <text evidence="6">The sequence shown here is derived from an EMBL/GenBank/DDBJ whole genome shotgun (WGS) entry which is preliminary data.</text>
</comment>
<dbReference type="InterPro" id="IPR000160">
    <property type="entry name" value="GGDEF_dom"/>
</dbReference>
<dbReference type="EMBL" id="JASZZN010000013">
    <property type="protein sequence ID" value="MDM4017317.1"/>
    <property type="molecule type" value="Genomic_DNA"/>
</dbReference>
<name>A0ABT7PLE0_9BACT</name>
<dbReference type="InterPro" id="IPR013976">
    <property type="entry name" value="HDOD"/>
</dbReference>
<dbReference type="GO" id="GO:0052621">
    <property type="term" value="F:diguanylate cyclase activity"/>
    <property type="evidence" value="ECO:0007669"/>
    <property type="project" value="UniProtKB-EC"/>
</dbReference>
<dbReference type="InterPro" id="IPR043128">
    <property type="entry name" value="Rev_trsase/Diguanyl_cyclase"/>
</dbReference>
<gene>
    <name evidence="6" type="ORF">QTN89_17855</name>
</gene>
<dbReference type="PROSITE" id="PS50887">
    <property type="entry name" value="GGDEF"/>
    <property type="match status" value="1"/>
</dbReference>
<reference evidence="6 7" key="1">
    <citation type="submission" date="2023-06" db="EMBL/GenBank/DDBJ databases">
        <title>Roseiconus lacunae JC819 isolated from Gulf of Mannar region, Tamil Nadu.</title>
        <authorList>
            <person name="Pk S."/>
            <person name="Ch S."/>
            <person name="Ch V.R."/>
        </authorList>
    </citation>
    <scope>NUCLEOTIDE SEQUENCE [LARGE SCALE GENOMIC DNA]</scope>
    <source>
        <strain evidence="6 7">JC819</strain>
    </source>
</reference>
<evidence type="ECO:0000313" key="7">
    <source>
        <dbReference type="Proteomes" id="UP001239462"/>
    </source>
</evidence>
<dbReference type="Gene3D" id="1.10.3210.10">
    <property type="entry name" value="Hypothetical protein af1432"/>
    <property type="match status" value="1"/>
</dbReference>
<evidence type="ECO:0000313" key="6">
    <source>
        <dbReference type="EMBL" id="MDM4017317.1"/>
    </source>
</evidence>
<dbReference type="EC" id="2.7.7.65" evidence="1"/>
<evidence type="ECO:0000256" key="3">
    <source>
        <dbReference type="SAM" id="MobiDB-lite"/>
    </source>
</evidence>
<feature type="region of interest" description="Disordered" evidence="3">
    <location>
        <begin position="484"/>
        <end position="507"/>
    </location>
</feature>
<dbReference type="InterPro" id="IPR029787">
    <property type="entry name" value="Nucleotide_cyclase"/>
</dbReference>
<feature type="domain" description="HDOD" evidence="5">
    <location>
        <begin position="7"/>
        <end position="199"/>
    </location>
</feature>
<proteinExistence type="predicted"/>
<dbReference type="RefSeq" id="WP_289164774.1">
    <property type="nucleotide sequence ID" value="NZ_JASZZN010000013.1"/>
</dbReference>